<dbReference type="EMBL" id="CP051167">
    <property type="protein sequence ID" value="QIZ73136.1"/>
    <property type="molecule type" value="Genomic_DNA"/>
</dbReference>
<dbReference type="KEGG" id="oxy:HCG48_23145"/>
<reference evidence="1 2" key="1">
    <citation type="submission" date="2020-04" db="EMBL/GenBank/DDBJ databases">
        <authorList>
            <person name="Basu S."/>
            <person name="Maruthanayagam V."/>
            <person name="Chakraborty S."/>
            <person name="Pramanik A."/>
            <person name="Mukherjee J."/>
            <person name="Brink B."/>
        </authorList>
    </citation>
    <scope>NUCLEOTIDE SEQUENCE [LARGE SCALE GENOMIC DNA]</scope>
    <source>
        <strain evidence="1 2">AP17</strain>
    </source>
</reference>
<evidence type="ECO:0000313" key="2">
    <source>
        <dbReference type="Proteomes" id="UP000500857"/>
    </source>
</evidence>
<organism evidence="1 2">
    <name type="scientific">Oxynema aestuarii AP17</name>
    <dbReference type="NCBI Taxonomy" id="2064643"/>
    <lineage>
        <taxon>Bacteria</taxon>
        <taxon>Bacillati</taxon>
        <taxon>Cyanobacteriota</taxon>
        <taxon>Cyanophyceae</taxon>
        <taxon>Oscillatoriophycideae</taxon>
        <taxon>Oscillatoriales</taxon>
        <taxon>Oscillatoriaceae</taxon>
        <taxon>Oxynema</taxon>
        <taxon>Oxynema aestuarii</taxon>
    </lineage>
</organism>
<dbReference type="AlphaFoldDB" id="A0A6H1U3X7"/>
<sequence>MENWPTDLFKLLESATEDVEGFFQELSEEVNEFFDDLAKIPEQITRDFNDGLDLVEELEEGFFLEIDRFFLEVFDPTLAEELNRFDLEDLFYDLDRSVDENSPDPPQPFVTYVRPTQGRHPACVGCYHYHGHVYGGNLLVCGMHPYGWDGESCPDWESEV</sequence>
<proteinExistence type="predicted"/>
<dbReference type="Proteomes" id="UP000500857">
    <property type="component" value="Chromosome"/>
</dbReference>
<protein>
    <submittedName>
        <fullName evidence="1">Uncharacterized protein</fullName>
    </submittedName>
</protein>
<accession>A0A6H1U3X7</accession>
<name>A0A6H1U3X7_9CYAN</name>
<evidence type="ECO:0000313" key="1">
    <source>
        <dbReference type="EMBL" id="QIZ73136.1"/>
    </source>
</evidence>
<keyword evidence="2" id="KW-1185">Reference proteome</keyword>
<dbReference type="RefSeq" id="WP_168571282.1">
    <property type="nucleotide sequence ID" value="NZ_CP051167.1"/>
</dbReference>
<gene>
    <name evidence="1" type="ORF">HCG48_23145</name>
</gene>